<dbReference type="GO" id="GO:0106026">
    <property type="term" value="F:Gly-tRNA(Ala) deacylase activity"/>
    <property type="evidence" value="ECO:0007669"/>
    <property type="project" value="UniProtKB-UniRule"/>
</dbReference>
<gene>
    <name evidence="3" type="primary">dtd</name>
    <name evidence="4" type="ORF">CF392_08835</name>
</gene>
<dbReference type="RefSeq" id="WP_095611094.1">
    <property type="nucleotide sequence ID" value="NZ_NMPM01000046.1"/>
</dbReference>
<dbReference type="GO" id="GO:0043908">
    <property type="term" value="F:Ser(Gly)-tRNA(Ala) hydrolase activity"/>
    <property type="evidence" value="ECO:0007669"/>
    <property type="project" value="UniProtKB-UniRule"/>
</dbReference>
<dbReference type="HAMAP" id="MF_00518">
    <property type="entry name" value="Deacylase_Dtd"/>
    <property type="match status" value="1"/>
</dbReference>
<proteinExistence type="inferred from homology"/>
<dbReference type="GO" id="GO:0051500">
    <property type="term" value="F:D-tyrosyl-tRNA(Tyr) deacylase activity"/>
    <property type="evidence" value="ECO:0007669"/>
    <property type="project" value="TreeGrafter"/>
</dbReference>
<dbReference type="Pfam" id="PF02580">
    <property type="entry name" value="Tyr_Deacylase"/>
    <property type="match status" value="1"/>
</dbReference>
<dbReference type="InterPro" id="IPR003732">
    <property type="entry name" value="Daa-tRNA_deacyls_DTD"/>
</dbReference>
<comment type="caution">
    <text evidence="4">The sequence shown here is derived from an EMBL/GenBank/DDBJ whole genome shotgun (WGS) entry which is preliminary data.</text>
</comment>
<dbReference type="PANTHER" id="PTHR10472">
    <property type="entry name" value="D-TYROSYL-TRNA TYR DEACYLASE"/>
    <property type="match status" value="1"/>
</dbReference>
<dbReference type="EC" id="3.1.1.-" evidence="3"/>
<evidence type="ECO:0000313" key="5">
    <source>
        <dbReference type="Proteomes" id="UP000218332"/>
    </source>
</evidence>
<dbReference type="EMBL" id="NMPM01000046">
    <property type="protein sequence ID" value="PAV25889.1"/>
    <property type="molecule type" value="Genomic_DNA"/>
</dbReference>
<comment type="subunit">
    <text evidence="3">Homodimer.</text>
</comment>
<protein>
    <recommendedName>
        <fullName evidence="3">D-aminoacyl-tRNA deacylase</fullName>
        <shortName evidence="3">DTD</shortName>
        <ecNumber evidence="3">3.1.1.96</ecNumber>
    </recommendedName>
    <alternativeName>
        <fullName evidence="3">Gly-tRNA(Ala) deacylase</fullName>
        <ecNumber evidence="3">3.1.1.-</ecNumber>
    </alternativeName>
</protein>
<dbReference type="EC" id="3.1.1.96" evidence="3"/>
<sequence length="148" mass="15986">MKGLIQRVTRACVQVEEETVGRIGPGLLLFLGVEKGDSEVQVERLCQRVLRYRVFPDGKGRMNCSLLDSGGALLVVPQFTLAADTQRGNRPSFSPAAPPEDGERCFGQFLTSAREVLGVDRVSAGRFGADMAVSLENDGPVTFLLQAC</sequence>
<dbReference type="GO" id="GO:0005737">
    <property type="term" value="C:cytoplasm"/>
    <property type="evidence" value="ECO:0007669"/>
    <property type="project" value="UniProtKB-SubCell"/>
</dbReference>
<evidence type="ECO:0000256" key="1">
    <source>
        <dbReference type="ARBA" id="ARBA00009673"/>
    </source>
</evidence>
<comment type="function">
    <text evidence="3">An aminoacyl-tRNA editing enzyme that deacylates mischarged D-aminoacyl-tRNAs. Also deacylates mischarged glycyl-tRNA(Ala), protecting cells against glycine mischarging by AlaRS. Acts via tRNA-based rather than protein-based catalysis; rejects L-amino acids rather than detecting D-amino acids in the active site. By recycling D-aminoacyl-tRNA to D-amino acids and free tRNA molecules, this enzyme counteracts the toxicity associated with the formation of D-aminoacyl-tRNA entities in vivo and helps enforce protein L-homochirality.</text>
</comment>
<dbReference type="NCBIfam" id="TIGR00256">
    <property type="entry name" value="D-aminoacyl-tRNA deacylase"/>
    <property type="match status" value="1"/>
</dbReference>
<organism evidence="4 5">
    <name type="scientific">Tamilnaduibacter salinus</name>
    <dbReference type="NCBI Taxonomy" id="1484056"/>
    <lineage>
        <taxon>Bacteria</taxon>
        <taxon>Pseudomonadati</taxon>
        <taxon>Pseudomonadota</taxon>
        <taxon>Gammaproteobacteria</taxon>
        <taxon>Pseudomonadales</taxon>
        <taxon>Marinobacteraceae</taxon>
        <taxon>Tamilnaduibacter</taxon>
    </lineage>
</organism>
<name>A0A2A2I2D8_9GAMM</name>
<comment type="domain">
    <text evidence="3">A Gly-cisPro motif from one monomer fits into the active site of the other monomer to allow specific chiral rejection of L-amino acids.</text>
</comment>
<reference evidence="4 5" key="1">
    <citation type="submission" date="2017-07" db="EMBL/GenBank/DDBJ databases">
        <title>Tamlnaduibacter salinus (Mi-7) genome sequencing.</title>
        <authorList>
            <person name="Verma A."/>
            <person name="Krishnamurthi S."/>
        </authorList>
    </citation>
    <scope>NUCLEOTIDE SEQUENCE [LARGE SCALE GENOMIC DNA]</scope>
    <source>
        <strain evidence="4 5">Mi-7</strain>
    </source>
</reference>
<comment type="subcellular location">
    <subcellularLocation>
        <location evidence="3">Cytoplasm</location>
    </subcellularLocation>
</comment>
<comment type="catalytic activity">
    <reaction evidence="3">
        <text>a D-aminoacyl-tRNA + H2O = a tRNA + a D-alpha-amino acid + H(+)</text>
        <dbReference type="Rhea" id="RHEA:13953"/>
        <dbReference type="Rhea" id="RHEA-COMP:10123"/>
        <dbReference type="Rhea" id="RHEA-COMP:10124"/>
        <dbReference type="ChEBI" id="CHEBI:15377"/>
        <dbReference type="ChEBI" id="CHEBI:15378"/>
        <dbReference type="ChEBI" id="CHEBI:59871"/>
        <dbReference type="ChEBI" id="CHEBI:78442"/>
        <dbReference type="ChEBI" id="CHEBI:79333"/>
        <dbReference type="EC" id="3.1.1.96"/>
    </reaction>
</comment>
<keyword evidence="2 3" id="KW-0378">Hydrolase</keyword>
<dbReference type="Gene3D" id="3.50.80.10">
    <property type="entry name" value="D-tyrosyl-tRNA(Tyr) deacylase"/>
    <property type="match status" value="1"/>
</dbReference>
<keyword evidence="3" id="KW-0963">Cytoplasm</keyword>
<keyword evidence="3" id="KW-0694">RNA-binding</keyword>
<evidence type="ECO:0000313" key="4">
    <source>
        <dbReference type="EMBL" id="PAV25889.1"/>
    </source>
</evidence>
<feature type="short sequence motif" description="Gly-cisPro motif, important for rejection of L-amino acids" evidence="3">
    <location>
        <begin position="139"/>
        <end position="140"/>
    </location>
</feature>
<keyword evidence="3" id="KW-0820">tRNA-binding</keyword>
<evidence type="ECO:0000256" key="2">
    <source>
        <dbReference type="ARBA" id="ARBA00022801"/>
    </source>
</evidence>
<keyword evidence="5" id="KW-1185">Reference proteome</keyword>
<dbReference type="PANTHER" id="PTHR10472:SF5">
    <property type="entry name" value="D-AMINOACYL-TRNA DEACYLASE 1"/>
    <property type="match status" value="1"/>
</dbReference>
<dbReference type="FunFam" id="3.50.80.10:FF:000001">
    <property type="entry name" value="D-aminoacyl-tRNA deacylase"/>
    <property type="match status" value="1"/>
</dbReference>
<comment type="similarity">
    <text evidence="1 3">Belongs to the DTD family.</text>
</comment>
<dbReference type="SUPFAM" id="SSF69500">
    <property type="entry name" value="DTD-like"/>
    <property type="match status" value="1"/>
</dbReference>
<dbReference type="GO" id="GO:0000049">
    <property type="term" value="F:tRNA binding"/>
    <property type="evidence" value="ECO:0007669"/>
    <property type="project" value="UniProtKB-UniRule"/>
</dbReference>
<comment type="catalytic activity">
    <reaction evidence="3">
        <text>glycyl-tRNA(Ala) + H2O = tRNA(Ala) + glycine + H(+)</text>
        <dbReference type="Rhea" id="RHEA:53744"/>
        <dbReference type="Rhea" id="RHEA-COMP:9657"/>
        <dbReference type="Rhea" id="RHEA-COMP:13640"/>
        <dbReference type="ChEBI" id="CHEBI:15377"/>
        <dbReference type="ChEBI" id="CHEBI:15378"/>
        <dbReference type="ChEBI" id="CHEBI:57305"/>
        <dbReference type="ChEBI" id="CHEBI:78442"/>
        <dbReference type="ChEBI" id="CHEBI:78522"/>
    </reaction>
</comment>
<dbReference type="Proteomes" id="UP000218332">
    <property type="component" value="Unassembled WGS sequence"/>
</dbReference>
<evidence type="ECO:0000256" key="3">
    <source>
        <dbReference type="HAMAP-Rule" id="MF_00518"/>
    </source>
</evidence>
<accession>A0A2A2I2D8</accession>
<dbReference type="GO" id="GO:0019478">
    <property type="term" value="P:D-amino acid catabolic process"/>
    <property type="evidence" value="ECO:0007669"/>
    <property type="project" value="UniProtKB-UniRule"/>
</dbReference>
<dbReference type="AlphaFoldDB" id="A0A2A2I2D8"/>
<dbReference type="InterPro" id="IPR023509">
    <property type="entry name" value="DTD-like_sf"/>
</dbReference>